<evidence type="ECO:0000256" key="5">
    <source>
        <dbReference type="SAM" id="Phobius"/>
    </source>
</evidence>
<dbReference type="PROSITE" id="PS51503">
    <property type="entry name" value="HIG1"/>
    <property type="match status" value="1"/>
</dbReference>
<feature type="domain" description="HIG1" evidence="6">
    <location>
        <begin position="1"/>
        <end position="76"/>
    </location>
</feature>
<evidence type="ECO:0000256" key="4">
    <source>
        <dbReference type="ARBA" id="ARBA00023136"/>
    </source>
</evidence>
<protein>
    <submittedName>
        <fullName evidence="7">HIG1 domain family member 1B like</fullName>
    </submittedName>
</protein>
<dbReference type="Pfam" id="PF04588">
    <property type="entry name" value="HIG_1_N"/>
    <property type="match status" value="1"/>
</dbReference>
<proteinExistence type="predicted"/>
<evidence type="ECO:0000256" key="3">
    <source>
        <dbReference type="ARBA" id="ARBA00022989"/>
    </source>
</evidence>
<dbReference type="Gramene" id="PSS32499">
    <property type="protein sequence ID" value="PSS32499"/>
    <property type="gene ID" value="CEY00_Acc02798"/>
</dbReference>
<keyword evidence="4 5" id="KW-0472">Membrane</keyword>
<dbReference type="GO" id="GO:0005739">
    <property type="term" value="C:mitochondrion"/>
    <property type="evidence" value="ECO:0007669"/>
    <property type="project" value="UniProtKB-SubCell"/>
</dbReference>
<feature type="transmembrane region" description="Helical" evidence="5">
    <location>
        <begin position="50"/>
        <end position="67"/>
    </location>
</feature>
<comment type="caution">
    <text evidence="7">The sequence shown here is derived from an EMBL/GenBank/DDBJ whole genome shotgun (WGS) entry which is preliminary data.</text>
</comment>
<keyword evidence="2 5" id="KW-0812">Transmembrane</keyword>
<dbReference type="STRING" id="1590841.A0A2R6RR69"/>
<evidence type="ECO:0000259" key="6">
    <source>
        <dbReference type="PROSITE" id="PS51503"/>
    </source>
</evidence>
<dbReference type="OrthoDB" id="1915122at2759"/>
<dbReference type="InterPro" id="IPR040153">
    <property type="entry name" value="Rcf2"/>
</dbReference>
<sequence>MEALQSWVSQHKLTSIGTIWASAIVASLAYSRAKTPLKPSLRLIHARMHAQALTLAVLSGTAVYRYYEKRTGDSGEQAENR</sequence>
<dbReference type="InParanoid" id="A0A2R6RR69"/>
<gene>
    <name evidence="7" type="ORF">CEY00_Acc02798</name>
</gene>
<name>A0A2R6RR69_ACTCC</name>
<reference evidence="7 8" key="1">
    <citation type="submission" date="2017-07" db="EMBL/GenBank/DDBJ databases">
        <title>An improved, manually edited Actinidia chinensis var. chinensis (kiwifruit) genome highlights the challenges associated with draft genomes and gene prediction in plants.</title>
        <authorList>
            <person name="Pilkington S."/>
            <person name="Crowhurst R."/>
            <person name="Hilario E."/>
            <person name="Nardozza S."/>
            <person name="Fraser L."/>
            <person name="Peng Y."/>
            <person name="Gunaseelan K."/>
            <person name="Simpson R."/>
            <person name="Tahir J."/>
            <person name="Deroles S."/>
            <person name="Templeton K."/>
            <person name="Luo Z."/>
            <person name="Davy M."/>
            <person name="Cheng C."/>
            <person name="Mcneilage M."/>
            <person name="Scaglione D."/>
            <person name="Liu Y."/>
            <person name="Zhang Q."/>
            <person name="Datson P."/>
            <person name="De Silva N."/>
            <person name="Gardiner S."/>
            <person name="Bassett H."/>
            <person name="Chagne D."/>
            <person name="Mccallum J."/>
            <person name="Dzierzon H."/>
            <person name="Deng C."/>
            <person name="Wang Y.-Y."/>
            <person name="Barron N."/>
            <person name="Manako K."/>
            <person name="Bowen J."/>
            <person name="Foster T."/>
            <person name="Erridge Z."/>
            <person name="Tiffin H."/>
            <person name="Waite C."/>
            <person name="Davies K."/>
            <person name="Grierson E."/>
            <person name="Laing W."/>
            <person name="Kirk R."/>
            <person name="Chen X."/>
            <person name="Wood M."/>
            <person name="Montefiori M."/>
            <person name="Brummell D."/>
            <person name="Schwinn K."/>
            <person name="Catanach A."/>
            <person name="Fullerton C."/>
            <person name="Li D."/>
            <person name="Meiyalaghan S."/>
            <person name="Nieuwenhuizen N."/>
            <person name="Read N."/>
            <person name="Prakash R."/>
            <person name="Hunter D."/>
            <person name="Zhang H."/>
            <person name="Mckenzie M."/>
            <person name="Knabel M."/>
            <person name="Harris A."/>
            <person name="Allan A."/>
            <person name="Chen A."/>
            <person name="Janssen B."/>
            <person name="Plunkett B."/>
            <person name="Dwamena C."/>
            <person name="Voogd C."/>
            <person name="Leif D."/>
            <person name="Lafferty D."/>
            <person name="Souleyre E."/>
            <person name="Varkonyi-Gasic E."/>
            <person name="Gambi F."/>
            <person name="Hanley J."/>
            <person name="Yao J.-L."/>
            <person name="Cheung J."/>
            <person name="David K."/>
            <person name="Warren B."/>
            <person name="Marsh K."/>
            <person name="Snowden K."/>
            <person name="Lin-Wang K."/>
            <person name="Brian L."/>
            <person name="Martinez-Sanchez M."/>
            <person name="Wang M."/>
            <person name="Ileperuma N."/>
            <person name="Macnee N."/>
            <person name="Campin R."/>
            <person name="Mcatee P."/>
            <person name="Drummond R."/>
            <person name="Espley R."/>
            <person name="Ireland H."/>
            <person name="Wu R."/>
            <person name="Atkinson R."/>
            <person name="Karunairetnam S."/>
            <person name="Bulley S."/>
            <person name="Chunkath S."/>
            <person name="Hanley Z."/>
            <person name="Storey R."/>
            <person name="Thrimawithana A."/>
            <person name="Thomson S."/>
            <person name="David C."/>
            <person name="Testolin R."/>
        </authorList>
    </citation>
    <scope>NUCLEOTIDE SEQUENCE [LARGE SCALE GENOMIC DNA]</scope>
    <source>
        <strain evidence="8">cv. Red5</strain>
        <tissue evidence="7">Young leaf</tissue>
    </source>
</reference>
<dbReference type="Proteomes" id="UP000241394">
    <property type="component" value="Chromosome LG3"/>
</dbReference>
<keyword evidence="3 5" id="KW-1133">Transmembrane helix</keyword>
<feature type="transmembrane region" description="Helical" evidence="5">
    <location>
        <begin position="12"/>
        <end position="30"/>
    </location>
</feature>
<dbReference type="OMA" id="SAAIYHY"/>
<evidence type="ECO:0000313" key="7">
    <source>
        <dbReference type="EMBL" id="PSS32499.1"/>
    </source>
</evidence>
<evidence type="ECO:0000313" key="8">
    <source>
        <dbReference type="Proteomes" id="UP000241394"/>
    </source>
</evidence>
<keyword evidence="8" id="KW-1185">Reference proteome</keyword>
<accession>A0A2R6RR69</accession>
<organism evidence="7 8">
    <name type="scientific">Actinidia chinensis var. chinensis</name>
    <name type="common">Chinese soft-hair kiwi</name>
    <dbReference type="NCBI Taxonomy" id="1590841"/>
    <lineage>
        <taxon>Eukaryota</taxon>
        <taxon>Viridiplantae</taxon>
        <taxon>Streptophyta</taxon>
        <taxon>Embryophyta</taxon>
        <taxon>Tracheophyta</taxon>
        <taxon>Spermatophyta</taxon>
        <taxon>Magnoliopsida</taxon>
        <taxon>eudicotyledons</taxon>
        <taxon>Gunneridae</taxon>
        <taxon>Pentapetalae</taxon>
        <taxon>asterids</taxon>
        <taxon>Ericales</taxon>
        <taxon>Actinidiaceae</taxon>
        <taxon>Actinidia</taxon>
    </lineage>
</organism>
<comment type="subcellular location">
    <subcellularLocation>
        <location evidence="1">Mitochondrion</location>
    </subcellularLocation>
</comment>
<evidence type="ECO:0000256" key="1">
    <source>
        <dbReference type="ARBA" id="ARBA00004173"/>
    </source>
</evidence>
<dbReference type="PANTHER" id="PTHR28018">
    <property type="entry name" value="RESPIRATORY SUPERCOMPLEX FACTOR 2, MITOCHONDRIAL"/>
    <property type="match status" value="1"/>
</dbReference>
<dbReference type="AlphaFoldDB" id="A0A2R6RR69"/>
<dbReference type="InterPro" id="IPR007667">
    <property type="entry name" value="Hypoxia_induced_domain"/>
</dbReference>
<dbReference type="EMBL" id="NKQK01000003">
    <property type="protein sequence ID" value="PSS32499.1"/>
    <property type="molecule type" value="Genomic_DNA"/>
</dbReference>
<evidence type="ECO:0000256" key="2">
    <source>
        <dbReference type="ARBA" id="ARBA00022692"/>
    </source>
</evidence>
<dbReference type="Gene3D" id="6.10.140.1320">
    <property type="match status" value="1"/>
</dbReference>
<reference evidence="8" key="2">
    <citation type="journal article" date="2018" name="BMC Genomics">
        <title>A manually annotated Actinidia chinensis var. chinensis (kiwifruit) genome highlights the challenges associated with draft genomes and gene prediction in plants.</title>
        <authorList>
            <person name="Pilkington S.M."/>
            <person name="Crowhurst R."/>
            <person name="Hilario E."/>
            <person name="Nardozza S."/>
            <person name="Fraser L."/>
            <person name="Peng Y."/>
            <person name="Gunaseelan K."/>
            <person name="Simpson R."/>
            <person name="Tahir J."/>
            <person name="Deroles S.C."/>
            <person name="Templeton K."/>
            <person name="Luo Z."/>
            <person name="Davy M."/>
            <person name="Cheng C."/>
            <person name="McNeilage M."/>
            <person name="Scaglione D."/>
            <person name="Liu Y."/>
            <person name="Zhang Q."/>
            <person name="Datson P."/>
            <person name="De Silva N."/>
            <person name="Gardiner S.E."/>
            <person name="Bassett H."/>
            <person name="Chagne D."/>
            <person name="McCallum J."/>
            <person name="Dzierzon H."/>
            <person name="Deng C."/>
            <person name="Wang Y.Y."/>
            <person name="Barron L."/>
            <person name="Manako K."/>
            <person name="Bowen J."/>
            <person name="Foster T.M."/>
            <person name="Erridge Z.A."/>
            <person name="Tiffin H."/>
            <person name="Waite C.N."/>
            <person name="Davies K.M."/>
            <person name="Grierson E.P."/>
            <person name="Laing W.A."/>
            <person name="Kirk R."/>
            <person name="Chen X."/>
            <person name="Wood M."/>
            <person name="Montefiori M."/>
            <person name="Brummell D.A."/>
            <person name="Schwinn K.E."/>
            <person name="Catanach A."/>
            <person name="Fullerton C."/>
            <person name="Li D."/>
            <person name="Meiyalaghan S."/>
            <person name="Nieuwenhuizen N."/>
            <person name="Read N."/>
            <person name="Prakash R."/>
            <person name="Hunter D."/>
            <person name="Zhang H."/>
            <person name="McKenzie M."/>
            <person name="Knabel M."/>
            <person name="Harris A."/>
            <person name="Allan A.C."/>
            <person name="Gleave A."/>
            <person name="Chen A."/>
            <person name="Janssen B.J."/>
            <person name="Plunkett B."/>
            <person name="Ampomah-Dwamena C."/>
            <person name="Voogd C."/>
            <person name="Leif D."/>
            <person name="Lafferty D."/>
            <person name="Souleyre E.J.F."/>
            <person name="Varkonyi-Gasic E."/>
            <person name="Gambi F."/>
            <person name="Hanley J."/>
            <person name="Yao J.L."/>
            <person name="Cheung J."/>
            <person name="David K.M."/>
            <person name="Warren B."/>
            <person name="Marsh K."/>
            <person name="Snowden K.C."/>
            <person name="Lin-Wang K."/>
            <person name="Brian L."/>
            <person name="Martinez-Sanchez M."/>
            <person name="Wang M."/>
            <person name="Ileperuma N."/>
            <person name="Macnee N."/>
            <person name="Campin R."/>
            <person name="McAtee P."/>
            <person name="Drummond R.S.M."/>
            <person name="Espley R.V."/>
            <person name="Ireland H.S."/>
            <person name="Wu R."/>
            <person name="Atkinson R.G."/>
            <person name="Karunairetnam S."/>
            <person name="Bulley S."/>
            <person name="Chunkath S."/>
            <person name="Hanley Z."/>
            <person name="Storey R."/>
            <person name="Thrimawithana A.H."/>
            <person name="Thomson S."/>
            <person name="David C."/>
            <person name="Testolin R."/>
            <person name="Huang H."/>
            <person name="Hellens R.P."/>
            <person name="Schaffer R.J."/>
        </authorList>
    </citation>
    <scope>NUCLEOTIDE SEQUENCE [LARGE SCALE GENOMIC DNA]</scope>
    <source>
        <strain evidence="8">cv. Red5</strain>
    </source>
</reference>
<dbReference type="PANTHER" id="PTHR28018:SF3">
    <property type="entry name" value="RESPIRATORY SUPERCOMPLEX FACTOR 2, MITOCHONDRIAL"/>
    <property type="match status" value="1"/>
</dbReference>
<dbReference type="GO" id="GO:0033617">
    <property type="term" value="P:mitochondrial respiratory chain complex IV assembly"/>
    <property type="evidence" value="ECO:0007669"/>
    <property type="project" value="TreeGrafter"/>
</dbReference>